<evidence type="ECO:0000256" key="8">
    <source>
        <dbReference type="HAMAP-Rule" id="MF_00910"/>
    </source>
</evidence>
<sequence length="103" mass="12254">MKKKQYNLISIIYDDLFFHGKQQLLLLLLVLTSAMLVILVTYHTRSMIMDREKLLLEKDALDTEWRNLILEEKILSDHSRIEGIAINKLQMHYVDLTQNNIFH</sequence>
<name>A0A9Q8X0X2_9ENTR</name>
<accession>A0A9Q8X0X2</accession>
<comment type="similarity">
    <text evidence="8">Belongs to the FtsL family.</text>
</comment>
<keyword evidence="8" id="KW-0997">Cell inner membrane</keyword>
<feature type="transmembrane region" description="Helical" evidence="8">
    <location>
        <begin position="24"/>
        <end position="42"/>
    </location>
</feature>
<dbReference type="NCBIfam" id="NF008040">
    <property type="entry name" value="PRK10772.1"/>
    <property type="match status" value="1"/>
</dbReference>
<dbReference type="PANTHER" id="PTHR37479">
    <property type="entry name" value="CELL DIVISION PROTEIN FTSL"/>
    <property type="match status" value="1"/>
</dbReference>
<dbReference type="GO" id="GO:0043093">
    <property type="term" value="P:FtsZ-dependent cytokinesis"/>
    <property type="evidence" value="ECO:0007669"/>
    <property type="project" value="UniProtKB-UniRule"/>
</dbReference>
<dbReference type="InterPro" id="IPR011922">
    <property type="entry name" value="Cell_div_FtsL"/>
</dbReference>
<protein>
    <recommendedName>
        <fullName evidence="8 9">Cell division protein FtsL</fullName>
    </recommendedName>
</protein>
<keyword evidence="3 8" id="KW-0132">Cell division</keyword>
<dbReference type="GO" id="GO:0005886">
    <property type="term" value="C:plasma membrane"/>
    <property type="evidence" value="ECO:0007669"/>
    <property type="project" value="UniProtKB-SubCell"/>
</dbReference>
<evidence type="ECO:0000256" key="5">
    <source>
        <dbReference type="ARBA" id="ARBA00022989"/>
    </source>
</evidence>
<reference evidence="10" key="1">
    <citation type="submission" date="2022-05" db="EMBL/GenBank/DDBJ databases">
        <title>Impact of host demography and evolutionary history on endosymbiont molecular evolution: a test in carpenter ants (Genus Camponotus) and their Blochmannia endosymbionts.</title>
        <authorList>
            <person name="Manthey J.D."/>
            <person name="Giron J.C."/>
            <person name="Hruska J.P."/>
        </authorList>
    </citation>
    <scope>NUCLEOTIDE SEQUENCE</scope>
    <source>
        <strain evidence="10">C-039</strain>
    </source>
</reference>
<dbReference type="Proteomes" id="UP001056209">
    <property type="component" value="Chromosome"/>
</dbReference>
<keyword evidence="2 8" id="KW-1003">Cell membrane</keyword>
<dbReference type="AlphaFoldDB" id="A0A9Q8X0X2"/>
<organism evidence="10 11">
    <name type="scientific">Candidatus Blochmannia vicinus</name>
    <name type="common">nom. nud.</name>
    <dbReference type="NCBI Taxonomy" id="251540"/>
    <lineage>
        <taxon>Bacteria</taxon>
        <taxon>Pseudomonadati</taxon>
        <taxon>Pseudomonadota</taxon>
        <taxon>Gammaproteobacteria</taxon>
        <taxon>Enterobacterales</taxon>
        <taxon>Enterobacteriaceae</taxon>
        <taxon>ant endosymbionts</taxon>
        <taxon>Candidatus Blochmanniella</taxon>
    </lineage>
</organism>
<evidence type="ECO:0000313" key="11">
    <source>
        <dbReference type="Proteomes" id="UP001056209"/>
    </source>
</evidence>
<comment type="function">
    <text evidence="8">Essential cell division protein. May link together the upstream cell division proteins, which are predominantly cytoplasmic, with the downstream cell division proteins, which are predominantly periplasmic.</text>
</comment>
<dbReference type="NCBIfam" id="TIGR02209">
    <property type="entry name" value="ftsL_broad"/>
    <property type="match status" value="1"/>
</dbReference>
<evidence type="ECO:0000256" key="1">
    <source>
        <dbReference type="ARBA" id="ARBA00004401"/>
    </source>
</evidence>
<proteinExistence type="inferred from homology"/>
<dbReference type="EMBL" id="CP097753">
    <property type="protein sequence ID" value="URJ28043.1"/>
    <property type="molecule type" value="Genomic_DNA"/>
</dbReference>
<dbReference type="HAMAP" id="MF_00910">
    <property type="entry name" value="FtsL"/>
    <property type="match status" value="1"/>
</dbReference>
<evidence type="ECO:0000256" key="3">
    <source>
        <dbReference type="ARBA" id="ARBA00022618"/>
    </source>
</evidence>
<evidence type="ECO:0000256" key="6">
    <source>
        <dbReference type="ARBA" id="ARBA00023136"/>
    </source>
</evidence>
<evidence type="ECO:0000256" key="2">
    <source>
        <dbReference type="ARBA" id="ARBA00022475"/>
    </source>
</evidence>
<gene>
    <name evidence="8 10" type="primary">ftsL</name>
    <name evidence="10" type="ORF">M9393_02570</name>
</gene>
<dbReference type="Pfam" id="PF04999">
    <property type="entry name" value="FtsL"/>
    <property type="match status" value="1"/>
</dbReference>
<evidence type="ECO:0000256" key="9">
    <source>
        <dbReference type="NCBIfam" id="TIGR02209"/>
    </source>
</evidence>
<evidence type="ECO:0000256" key="4">
    <source>
        <dbReference type="ARBA" id="ARBA00022692"/>
    </source>
</evidence>
<evidence type="ECO:0000256" key="7">
    <source>
        <dbReference type="ARBA" id="ARBA00023306"/>
    </source>
</evidence>
<keyword evidence="6 8" id="KW-0472">Membrane</keyword>
<comment type="subcellular location">
    <subcellularLocation>
        <location evidence="8">Cell inner membrane</location>
        <topology evidence="8">Single-pass type II membrane protein</topology>
    </subcellularLocation>
    <subcellularLocation>
        <location evidence="1">Cell membrane</location>
        <topology evidence="1">Single-pass type II membrane protein</topology>
    </subcellularLocation>
    <text evidence="8">Localizes to the division septum where it forms a ring structure.</text>
</comment>
<dbReference type="RefSeq" id="WP_250236446.1">
    <property type="nucleotide sequence ID" value="NZ_CP097753.1"/>
</dbReference>
<keyword evidence="4 8" id="KW-0812">Transmembrane</keyword>
<keyword evidence="7 8" id="KW-0131">Cell cycle</keyword>
<comment type="subunit">
    <text evidence="8">Part of a complex composed of FtsB, FtsL and FtsQ.</text>
</comment>
<evidence type="ECO:0000313" key="10">
    <source>
        <dbReference type="EMBL" id="URJ28043.1"/>
    </source>
</evidence>
<dbReference type="PANTHER" id="PTHR37479:SF1">
    <property type="entry name" value="CELL DIVISION PROTEIN FTSL"/>
    <property type="match status" value="1"/>
</dbReference>
<keyword evidence="5 8" id="KW-1133">Transmembrane helix</keyword>
<dbReference type="GO" id="GO:0032153">
    <property type="term" value="C:cell division site"/>
    <property type="evidence" value="ECO:0007669"/>
    <property type="project" value="UniProtKB-UniRule"/>
</dbReference>